<accession>A0A0D3APH9</accession>
<dbReference type="Proteomes" id="UP000032141">
    <property type="component" value="Chromosome C2"/>
</dbReference>
<feature type="compositionally biased region" description="Low complexity" evidence="1">
    <location>
        <begin position="52"/>
        <end position="61"/>
    </location>
</feature>
<evidence type="ECO:0000256" key="1">
    <source>
        <dbReference type="SAM" id="MobiDB-lite"/>
    </source>
</evidence>
<dbReference type="Gramene" id="Bo2g066760.1">
    <property type="protein sequence ID" value="Bo2g066760.1"/>
    <property type="gene ID" value="Bo2g066760"/>
</dbReference>
<protein>
    <submittedName>
        <fullName evidence="2">Uncharacterized protein</fullName>
    </submittedName>
</protein>
<keyword evidence="3" id="KW-1185">Reference proteome</keyword>
<dbReference type="AlphaFoldDB" id="A0A0D3APH9"/>
<reference evidence="2" key="2">
    <citation type="submission" date="2015-03" db="UniProtKB">
        <authorList>
            <consortium name="EnsemblPlants"/>
        </authorList>
    </citation>
    <scope>IDENTIFICATION</scope>
</reference>
<sequence>QGNHRSPLNYTSRAQSSRKYARFKPCFVKNTVDVIKQLKEEEIKGRKRKNPSTTSVGVSSRTRARKVVSDGNEPARETTVVSLSVDSESEDMSVVSSKKIAITDVEQKRVREPQGCFQLAGRLPRILGFWDPIPVSPDTVETTTEFAGDDEEVNYPADAFRASLSGNFNLDLYHVFEMSETNAMGLGQDLDLKSAIGSRLI</sequence>
<dbReference type="EnsemblPlants" id="Bo2g066760.1">
    <property type="protein sequence ID" value="Bo2g066760.1"/>
    <property type="gene ID" value="Bo2g066760"/>
</dbReference>
<organism evidence="2 3">
    <name type="scientific">Brassica oleracea var. oleracea</name>
    <dbReference type="NCBI Taxonomy" id="109376"/>
    <lineage>
        <taxon>Eukaryota</taxon>
        <taxon>Viridiplantae</taxon>
        <taxon>Streptophyta</taxon>
        <taxon>Embryophyta</taxon>
        <taxon>Tracheophyta</taxon>
        <taxon>Spermatophyta</taxon>
        <taxon>Magnoliopsida</taxon>
        <taxon>eudicotyledons</taxon>
        <taxon>Gunneridae</taxon>
        <taxon>Pentapetalae</taxon>
        <taxon>rosids</taxon>
        <taxon>malvids</taxon>
        <taxon>Brassicales</taxon>
        <taxon>Brassicaceae</taxon>
        <taxon>Brassiceae</taxon>
        <taxon>Brassica</taxon>
    </lineage>
</organism>
<proteinExistence type="predicted"/>
<name>A0A0D3APH9_BRAOL</name>
<reference evidence="2 3" key="1">
    <citation type="journal article" date="2014" name="Genome Biol.">
        <title>Transcriptome and methylome profiling reveals relics of genome dominance in the mesopolyploid Brassica oleracea.</title>
        <authorList>
            <person name="Parkin I.A."/>
            <person name="Koh C."/>
            <person name="Tang H."/>
            <person name="Robinson S.J."/>
            <person name="Kagale S."/>
            <person name="Clarke W.E."/>
            <person name="Town C.D."/>
            <person name="Nixon J."/>
            <person name="Krishnakumar V."/>
            <person name="Bidwell S.L."/>
            <person name="Denoeud F."/>
            <person name="Belcram H."/>
            <person name="Links M.G."/>
            <person name="Just J."/>
            <person name="Clarke C."/>
            <person name="Bender T."/>
            <person name="Huebert T."/>
            <person name="Mason A.S."/>
            <person name="Pires J.C."/>
            <person name="Barker G."/>
            <person name="Moore J."/>
            <person name="Walley P.G."/>
            <person name="Manoli S."/>
            <person name="Batley J."/>
            <person name="Edwards D."/>
            <person name="Nelson M.N."/>
            <person name="Wang X."/>
            <person name="Paterson A.H."/>
            <person name="King G."/>
            <person name="Bancroft I."/>
            <person name="Chalhoub B."/>
            <person name="Sharpe A.G."/>
        </authorList>
    </citation>
    <scope>NUCLEOTIDE SEQUENCE</scope>
    <source>
        <strain evidence="2 3">cv. TO1000</strain>
    </source>
</reference>
<dbReference type="HOGENOM" id="CLU_1363460_0_0_1"/>
<evidence type="ECO:0000313" key="2">
    <source>
        <dbReference type="EnsemblPlants" id="Bo2g066760.1"/>
    </source>
</evidence>
<feature type="region of interest" description="Disordered" evidence="1">
    <location>
        <begin position="39"/>
        <end position="75"/>
    </location>
</feature>
<evidence type="ECO:0000313" key="3">
    <source>
        <dbReference type="Proteomes" id="UP000032141"/>
    </source>
</evidence>